<evidence type="ECO:0000313" key="1">
    <source>
        <dbReference type="EMBL" id="MBW81786.1"/>
    </source>
</evidence>
<organism evidence="1">
    <name type="scientific">Rhizophora mucronata</name>
    <name type="common">Asiatic mangrove</name>
    <dbReference type="NCBI Taxonomy" id="61149"/>
    <lineage>
        <taxon>Eukaryota</taxon>
        <taxon>Viridiplantae</taxon>
        <taxon>Streptophyta</taxon>
        <taxon>Embryophyta</taxon>
        <taxon>Tracheophyta</taxon>
        <taxon>Spermatophyta</taxon>
        <taxon>Magnoliopsida</taxon>
        <taxon>eudicotyledons</taxon>
        <taxon>Gunneridae</taxon>
        <taxon>Pentapetalae</taxon>
        <taxon>rosids</taxon>
        <taxon>fabids</taxon>
        <taxon>Malpighiales</taxon>
        <taxon>Rhizophoraceae</taxon>
        <taxon>Rhizophora</taxon>
    </lineage>
</organism>
<accession>A0A2P2IKN1</accession>
<proteinExistence type="predicted"/>
<protein>
    <submittedName>
        <fullName evidence="1">Uncharacterized protein</fullName>
    </submittedName>
</protein>
<name>A0A2P2IKN1_RHIMU</name>
<sequence length="54" mass="6323">MTQFPLTSISGIWNSNSYSDSTNQVHMQIKSFTEKKEILHHEIREENQIGDDRT</sequence>
<dbReference type="EMBL" id="GGEC01001303">
    <property type="protein sequence ID" value="MBW81786.1"/>
    <property type="molecule type" value="Transcribed_RNA"/>
</dbReference>
<dbReference type="AlphaFoldDB" id="A0A2P2IKN1"/>
<reference evidence="1" key="1">
    <citation type="submission" date="2018-02" db="EMBL/GenBank/DDBJ databases">
        <title>Rhizophora mucronata_Transcriptome.</title>
        <authorList>
            <person name="Meera S.P."/>
            <person name="Sreeshan A."/>
            <person name="Augustine A."/>
        </authorList>
    </citation>
    <scope>NUCLEOTIDE SEQUENCE</scope>
    <source>
        <tissue evidence="1">Leaf</tissue>
    </source>
</reference>